<keyword evidence="1" id="KW-0472">Membrane</keyword>
<keyword evidence="1" id="KW-1133">Transmembrane helix</keyword>
<comment type="caution">
    <text evidence="2">The sequence shown here is derived from an EMBL/GenBank/DDBJ whole genome shotgun (WGS) entry which is preliminary data.</text>
</comment>
<sequence>MTLLLVGFTGFVLGVAAIIFGRSLHAREVAGRRSGVDDVLEKFLDWYLHKVLARSWRILTGANSTTGERVAEAGSIIAGLGVVAMVAGVVRLALA</sequence>
<evidence type="ECO:0000313" key="2">
    <source>
        <dbReference type="EMBL" id="TQN44643.1"/>
    </source>
</evidence>
<name>A0A543PKP7_9MICO</name>
<dbReference type="EMBL" id="VFQF01000003">
    <property type="protein sequence ID" value="TQN44643.1"/>
    <property type="molecule type" value="Genomic_DNA"/>
</dbReference>
<organism evidence="2 3">
    <name type="scientific">Humibacillus xanthopallidus</name>
    <dbReference type="NCBI Taxonomy" id="412689"/>
    <lineage>
        <taxon>Bacteria</taxon>
        <taxon>Bacillati</taxon>
        <taxon>Actinomycetota</taxon>
        <taxon>Actinomycetes</taxon>
        <taxon>Micrococcales</taxon>
        <taxon>Intrasporangiaceae</taxon>
        <taxon>Humibacillus</taxon>
    </lineage>
</organism>
<protein>
    <submittedName>
        <fullName evidence="2">Uncharacterized protein</fullName>
    </submittedName>
</protein>
<gene>
    <name evidence="2" type="ORF">FHX52_3860</name>
</gene>
<proteinExistence type="predicted"/>
<keyword evidence="1" id="KW-0812">Transmembrane</keyword>
<dbReference type="Proteomes" id="UP000320085">
    <property type="component" value="Unassembled WGS sequence"/>
</dbReference>
<accession>A0A543PKP7</accession>
<reference evidence="2 3" key="1">
    <citation type="submission" date="2019-06" db="EMBL/GenBank/DDBJ databases">
        <title>Sequencing the genomes of 1000 actinobacteria strains.</title>
        <authorList>
            <person name="Klenk H.-P."/>
        </authorList>
    </citation>
    <scope>NUCLEOTIDE SEQUENCE [LARGE SCALE GENOMIC DNA]</scope>
    <source>
        <strain evidence="2 3">DSM 21776</strain>
    </source>
</reference>
<feature type="transmembrane region" description="Helical" evidence="1">
    <location>
        <begin position="73"/>
        <end position="94"/>
    </location>
</feature>
<dbReference type="RefSeq" id="WP_141823971.1">
    <property type="nucleotide sequence ID" value="NZ_BAAAQC010000002.1"/>
</dbReference>
<dbReference type="AlphaFoldDB" id="A0A543PKP7"/>
<evidence type="ECO:0000313" key="3">
    <source>
        <dbReference type="Proteomes" id="UP000320085"/>
    </source>
</evidence>
<evidence type="ECO:0000256" key="1">
    <source>
        <dbReference type="SAM" id="Phobius"/>
    </source>
</evidence>